<dbReference type="NCBIfam" id="NF006762">
    <property type="entry name" value="PRK09283.1"/>
    <property type="match status" value="1"/>
</dbReference>
<dbReference type="CDD" id="cd00384">
    <property type="entry name" value="ALAD_PBGS"/>
    <property type="match status" value="1"/>
</dbReference>
<dbReference type="InterPro" id="IPR003754">
    <property type="entry name" value="4pyrrol_synth_uPrphyn_synth"/>
</dbReference>
<evidence type="ECO:0000256" key="1">
    <source>
        <dbReference type="ARBA" id="ARBA00004694"/>
    </source>
</evidence>
<evidence type="ECO:0000256" key="8">
    <source>
        <dbReference type="ARBA" id="ARBA00023244"/>
    </source>
</evidence>
<evidence type="ECO:0000256" key="2">
    <source>
        <dbReference type="ARBA" id="ARBA00008055"/>
    </source>
</evidence>
<sequence length="651" mass="68216">MTASLPPSAAAPSRGAARVLLPRPEGRGGALARLLQEQGLHVEQHPVVELRLHHDAPMREAVSALAAGQWEHLVLTSPRTVEALAAVPSPLPEGTGTADAGPMLQETGSAEHQPGVLRIPASVTVTVVGEGTASALRACGREPDRVAGGSGQALVEQFPPAPDTGARVLFPASAAAAGTVPDGLAAKGYALTRVTAYTPHPLPLPPQVAHDLRTGVYRVVVLTSSMIARILAEQGVHPSTRVVTIGDPSTAAARAAGLTVHHQARTATDRGLADAVRAALSDPSDPSDSVHQETPMTSDPTAPRTPRQQAPDAAVGGPVPIVRPRRLRTTGAMRSLVREHTLRPADLVLPMFVREGITEDQPISSMPGVLQHTEDSLVRAATEATERGVGGLMLFGVPKYKDAVGSGATDPDGVLNRALARLSRELGDATVIMADLCLDEFTDHGHCGVLDAEGRVDNDATLGRYREMALAQAEAGAHLLGPSGMMDGQIAAIREALDAAGHLDVGLYAYTAKYASAFFGPFRDAVGSSLSGDRRTYQQDPANGREALRELELDVAEGADLVMVKPGLPYLDVLAEVAAASPVPVGAYQVSGEYAMVEAAAANGWIDRDKVILESLLAFRRAGATTVLTYWASEVAGWYRDGLPAHLREFL</sequence>
<comment type="catalytic activity">
    <reaction evidence="10 11">
        <text>2 5-aminolevulinate = porphobilinogen + 2 H2O + H(+)</text>
        <dbReference type="Rhea" id="RHEA:24064"/>
        <dbReference type="ChEBI" id="CHEBI:15377"/>
        <dbReference type="ChEBI" id="CHEBI:15378"/>
        <dbReference type="ChEBI" id="CHEBI:58126"/>
        <dbReference type="ChEBI" id="CHEBI:356416"/>
        <dbReference type="EC" id="4.2.1.24"/>
    </reaction>
</comment>
<dbReference type="CDD" id="cd06578">
    <property type="entry name" value="HemD"/>
    <property type="match status" value="1"/>
</dbReference>
<accession>A0ABR9VZ72</accession>
<comment type="pathway">
    <text evidence="1">Porphyrin-containing compound metabolism; protoporphyrin-IX biosynthesis; coproporphyrinogen-III from 5-aminolevulinate: step 1/4.</text>
</comment>
<comment type="similarity">
    <text evidence="2 12">Belongs to the ALAD family.</text>
</comment>
<dbReference type="Proteomes" id="UP000644727">
    <property type="component" value="Unassembled WGS sequence"/>
</dbReference>
<name>A0ABR9VZ72_9MICO</name>
<evidence type="ECO:0000256" key="4">
    <source>
        <dbReference type="ARBA" id="ARBA00012053"/>
    </source>
</evidence>
<keyword evidence="7 11" id="KW-0456">Lyase</keyword>
<evidence type="ECO:0000256" key="7">
    <source>
        <dbReference type="ARBA" id="ARBA00023239"/>
    </source>
</evidence>
<evidence type="ECO:0000256" key="13">
    <source>
        <dbReference type="SAM" id="MobiDB-lite"/>
    </source>
</evidence>
<evidence type="ECO:0000256" key="5">
    <source>
        <dbReference type="ARBA" id="ARBA00020771"/>
    </source>
</evidence>
<organism evidence="15 16">
    <name type="scientific">Brachybacterium epidermidis</name>
    <dbReference type="NCBI Taxonomy" id="2781983"/>
    <lineage>
        <taxon>Bacteria</taxon>
        <taxon>Bacillati</taxon>
        <taxon>Actinomycetota</taxon>
        <taxon>Actinomycetes</taxon>
        <taxon>Micrococcales</taxon>
        <taxon>Dermabacteraceae</taxon>
        <taxon>Brachybacterium</taxon>
    </lineage>
</organism>
<dbReference type="Pfam" id="PF00490">
    <property type="entry name" value="ALAD"/>
    <property type="match status" value="1"/>
</dbReference>
<keyword evidence="6" id="KW-0350">Heme biosynthesis</keyword>
<dbReference type="InterPro" id="IPR036108">
    <property type="entry name" value="4pyrrol_syn_uPrphyn_synt_sf"/>
</dbReference>
<dbReference type="EC" id="4.2.1.24" evidence="4 11"/>
<dbReference type="SMART" id="SM01004">
    <property type="entry name" value="ALAD"/>
    <property type="match status" value="1"/>
</dbReference>
<evidence type="ECO:0000256" key="3">
    <source>
        <dbReference type="ARBA" id="ARBA00011823"/>
    </source>
</evidence>
<keyword evidence="16" id="KW-1185">Reference proteome</keyword>
<evidence type="ECO:0000256" key="6">
    <source>
        <dbReference type="ARBA" id="ARBA00023133"/>
    </source>
</evidence>
<dbReference type="Gene3D" id="3.20.20.70">
    <property type="entry name" value="Aldolase class I"/>
    <property type="match status" value="1"/>
</dbReference>
<dbReference type="InterPro" id="IPR013785">
    <property type="entry name" value="Aldolase_TIM"/>
</dbReference>
<dbReference type="Gene3D" id="3.40.50.10090">
    <property type="match status" value="2"/>
</dbReference>
<dbReference type="Pfam" id="PF02602">
    <property type="entry name" value="HEM4"/>
    <property type="match status" value="1"/>
</dbReference>
<evidence type="ECO:0000313" key="15">
    <source>
        <dbReference type="EMBL" id="MBE9403484.1"/>
    </source>
</evidence>
<evidence type="ECO:0000313" key="16">
    <source>
        <dbReference type="Proteomes" id="UP000644727"/>
    </source>
</evidence>
<evidence type="ECO:0000256" key="10">
    <source>
        <dbReference type="ARBA" id="ARBA00047651"/>
    </source>
</evidence>
<feature type="region of interest" description="Disordered" evidence="13">
    <location>
        <begin position="262"/>
        <end position="320"/>
    </location>
</feature>
<evidence type="ECO:0000256" key="9">
    <source>
        <dbReference type="ARBA" id="ARBA00025628"/>
    </source>
</evidence>
<dbReference type="PANTHER" id="PTHR11458:SF0">
    <property type="entry name" value="DELTA-AMINOLEVULINIC ACID DEHYDRATASE"/>
    <property type="match status" value="1"/>
</dbReference>
<dbReference type="SUPFAM" id="SSF51569">
    <property type="entry name" value="Aldolase"/>
    <property type="match status" value="1"/>
</dbReference>
<dbReference type="InterPro" id="IPR001731">
    <property type="entry name" value="ALAD"/>
</dbReference>
<protein>
    <recommendedName>
        <fullName evidence="5 11">Delta-aminolevulinic acid dehydratase</fullName>
        <ecNumber evidence="4 11">4.2.1.24</ecNumber>
    </recommendedName>
</protein>
<dbReference type="PROSITE" id="PS00169">
    <property type="entry name" value="D_ALA_DEHYDRATASE"/>
    <property type="match status" value="1"/>
</dbReference>
<dbReference type="InterPro" id="IPR030656">
    <property type="entry name" value="ALAD_AS"/>
</dbReference>
<evidence type="ECO:0000256" key="12">
    <source>
        <dbReference type="RuleBase" id="RU004161"/>
    </source>
</evidence>
<keyword evidence="8 11" id="KW-0627">Porphyrin biosynthesis</keyword>
<dbReference type="PANTHER" id="PTHR11458">
    <property type="entry name" value="DELTA-AMINOLEVULINIC ACID DEHYDRATASE"/>
    <property type="match status" value="1"/>
</dbReference>
<dbReference type="PRINTS" id="PR00144">
    <property type="entry name" value="DALDHYDRTASE"/>
</dbReference>
<comment type="subunit">
    <text evidence="3 11">Homooctamer.</text>
</comment>
<comment type="function">
    <text evidence="9">Catalyzes an early step in the biosynthesis of tetrapyrroles. Binds two molecules of 5-aminolevulinate per subunit, each at a distinct site, and catalyzes their condensation to form porphobilinogen.</text>
</comment>
<feature type="domain" description="Tetrapyrrole biosynthesis uroporphyrinogen III synthase" evidence="14">
    <location>
        <begin position="31"/>
        <end position="273"/>
    </location>
</feature>
<proteinExistence type="inferred from homology"/>
<comment type="caution">
    <text evidence="15">The sequence shown here is derived from an EMBL/GenBank/DDBJ whole genome shotgun (WGS) entry which is preliminary data.</text>
</comment>
<evidence type="ECO:0000256" key="11">
    <source>
        <dbReference type="RuleBase" id="RU000515"/>
    </source>
</evidence>
<dbReference type="GO" id="GO:0004655">
    <property type="term" value="F:porphobilinogen synthase activity"/>
    <property type="evidence" value="ECO:0007669"/>
    <property type="project" value="UniProtKB-EC"/>
</dbReference>
<dbReference type="SUPFAM" id="SSF69618">
    <property type="entry name" value="HemD-like"/>
    <property type="match status" value="1"/>
</dbReference>
<evidence type="ECO:0000259" key="14">
    <source>
        <dbReference type="Pfam" id="PF02602"/>
    </source>
</evidence>
<dbReference type="EMBL" id="JADEYR010000003">
    <property type="protein sequence ID" value="MBE9403484.1"/>
    <property type="molecule type" value="Genomic_DNA"/>
</dbReference>
<reference evidence="15 16" key="1">
    <citation type="submission" date="2020-10" db="EMBL/GenBank/DDBJ databases">
        <title>Draft genome and description of Brachybacterium epidermidis sp nov.</title>
        <authorList>
            <person name="Boxberger M."/>
            <person name="La Scola B."/>
        </authorList>
    </citation>
    <scope>NUCLEOTIDE SEQUENCE [LARGE SCALE GENOMIC DNA]</scope>
    <source>
        <strain evidence="15 16">Marseille-Q2903</strain>
    </source>
</reference>
<gene>
    <name evidence="15" type="primary">hemB</name>
    <name evidence="15" type="ORF">IOE58_04535</name>
</gene>